<name>A0A0G0N777_9BACT</name>
<dbReference type="SUPFAM" id="SSF55811">
    <property type="entry name" value="Nudix"/>
    <property type="match status" value="1"/>
</dbReference>
<protein>
    <recommendedName>
        <fullName evidence="1">Nudix hydrolase domain-containing protein</fullName>
    </recommendedName>
</protein>
<sequence>MLMSVELREVRKPDYEGVIFLIHHDGKVLLERRNNPDKVYYGYTIIPAGKVKKEENESFIDAVRREIKEECDITPGELINLDTFLQISISNHFYRTTAFLVTDYKGRVRNVEGKSEHIWVNINKASEMLPFADSKHVINLAKDYLLRQNS</sequence>
<feature type="domain" description="Nudix hydrolase" evidence="1">
    <location>
        <begin position="13"/>
        <end position="142"/>
    </location>
</feature>
<dbReference type="Proteomes" id="UP000034246">
    <property type="component" value="Unassembled WGS sequence"/>
</dbReference>
<reference evidence="2 3" key="1">
    <citation type="journal article" date="2015" name="Nature">
        <title>rRNA introns, odd ribosomes, and small enigmatic genomes across a large radiation of phyla.</title>
        <authorList>
            <person name="Brown C.T."/>
            <person name="Hug L.A."/>
            <person name="Thomas B.C."/>
            <person name="Sharon I."/>
            <person name="Castelle C.J."/>
            <person name="Singh A."/>
            <person name="Wilkins M.J."/>
            <person name="Williams K.H."/>
            <person name="Banfield J.F."/>
        </authorList>
    </citation>
    <scope>NUCLEOTIDE SEQUENCE [LARGE SCALE GENOMIC DNA]</scope>
</reference>
<dbReference type="STRING" id="1618550.UT39_C0009G0053"/>
<dbReference type="Gene3D" id="3.90.79.10">
    <property type="entry name" value="Nucleoside Triphosphate Pyrophosphohydrolase"/>
    <property type="match status" value="1"/>
</dbReference>
<organism evidence="2 3">
    <name type="scientific">Candidatus Woesebacteria bacterium GW2011_GWA1_39_21</name>
    <dbReference type="NCBI Taxonomy" id="1618550"/>
    <lineage>
        <taxon>Bacteria</taxon>
        <taxon>Candidatus Woeseibacteriota</taxon>
    </lineage>
</organism>
<comment type="caution">
    <text evidence="2">The sequence shown here is derived from an EMBL/GenBank/DDBJ whole genome shotgun (WGS) entry which is preliminary data.</text>
</comment>
<dbReference type="Pfam" id="PF00293">
    <property type="entry name" value="NUDIX"/>
    <property type="match status" value="1"/>
</dbReference>
<gene>
    <name evidence="2" type="ORF">UT39_C0009G0053</name>
</gene>
<evidence type="ECO:0000313" key="2">
    <source>
        <dbReference type="EMBL" id="KKR11293.1"/>
    </source>
</evidence>
<accession>A0A0G0N777</accession>
<dbReference type="EMBL" id="LBWP01000009">
    <property type="protein sequence ID" value="KKR11293.1"/>
    <property type="molecule type" value="Genomic_DNA"/>
</dbReference>
<dbReference type="AlphaFoldDB" id="A0A0G0N777"/>
<dbReference type="InterPro" id="IPR015797">
    <property type="entry name" value="NUDIX_hydrolase-like_dom_sf"/>
</dbReference>
<dbReference type="CDD" id="cd02883">
    <property type="entry name" value="NUDIX_Hydrolase"/>
    <property type="match status" value="1"/>
</dbReference>
<dbReference type="PROSITE" id="PS51462">
    <property type="entry name" value="NUDIX"/>
    <property type="match status" value="1"/>
</dbReference>
<dbReference type="InterPro" id="IPR000086">
    <property type="entry name" value="NUDIX_hydrolase_dom"/>
</dbReference>
<proteinExistence type="predicted"/>
<evidence type="ECO:0000259" key="1">
    <source>
        <dbReference type="PROSITE" id="PS51462"/>
    </source>
</evidence>
<evidence type="ECO:0000313" key="3">
    <source>
        <dbReference type="Proteomes" id="UP000034246"/>
    </source>
</evidence>